<keyword evidence="6" id="KW-0735">Signal-anchor</keyword>
<evidence type="ECO:0000256" key="6">
    <source>
        <dbReference type="ARBA" id="ARBA00022968"/>
    </source>
</evidence>
<evidence type="ECO:0000256" key="5">
    <source>
        <dbReference type="ARBA" id="ARBA00022692"/>
    </source>
</evidence>
<dbReference type="GO" id="GO:0008375">
    <property type="term" value="F:acetylglucosaminyltransferase activity"/>
    <property type="evidence" value="ECO:0007669"/>
    <property type="project" value="TreeGrafter"/>
</dbReference>
<dbReference type="PANTHER" id="PTHR19297">
    <property type="entry name" value="GLYCOSYLTRANSFERASE 14 FAMILY MEMBER"/>
    <property type="match status" value="1"/>
</dbReference>
<evidence type="ECO:0000256" key="8">
    <source>
        <dbReference type="ARBA" id="ARBA00023136"/>
    </source>
</evidence>
<dbReference type="Proteomes" id="UP000230066">
    <property type="component" value="Unassembled WGS sequence"/>
</dbReference>
<evidence type="ECO:0000313" key="12">
    <source>
        <dbReference type="Proteomes" id="UP000230066"/>
    </source>
</evidence>
<comment type="pathway">
    <text evidence="2">Protein modification; protein glycosylation.</text>
</comment>
<keyword evidence="8" id="KW-0472">Membrane</keyword>
<accession>A0A4E0RGM9</accession>
<dbReference type="PANTHER" id="PTHR19297:SF185">
    <property type="entry name" value="BETA-1,3-GALACTOSYL-O-GLYCOSYL-GLYCOPROTEIN BETA-1,6-N-ACETYLGLUCOSAMINYLTRANSFERASE 3"/>
    <property type="match status" value="1"/>
</dbReference>
<evidence type="ECO:0000256" key="9">
    <source>
        <dbReference type="ARBA" id="ARBA00023180"/>
    </source>
</evidence>
<proteinExistence type="inferred from homology"/>
<dbReference type="GO" id="GO:0016020">
    <property type="term" value="C:membrane"/>
    <property type="evidence" value="ECO:0007669"/>
    <property type="project" value="UniProtKB-SubCell"/>
</dbReference>
<evidence type="ECO:0000256" key="7">
    <source>
        <dbReference type="ARBA" id="ARBA00022989"/>
    </source>
</evidence>
<protein>
    <submittedName>
        <fullName evidence="11">Beta-1 3-galactosyl-O-glycosyl-glycoprotein beta-1 6-N-acetylglucosaminyltransferase</fullName>
    </submittedName>
</protein>
<gene>
    <name evidence="11" type="ORF">D915_002504</name>
</gene>
<comment type="similarity">
    <text evidence="10">Belongs to the glycosyltransferase 14 family.</text>
</comment>
<keyword evidence="7" id="KW-1133">Transmembrane helix</keyword>
<evidence type="ECO:0000256" key="4">
    <source>
        <dbReference type="ARBA" id="ARBA00022679"/>
    </source>
</evidence>
<comment type="subcellular location">
    <subcellularLocation>
        <location evidence="1">Membrane</location>
        <topology evidence="1">Single-pass type II membrane protein</topology>
    </subcellularLocation>
</comment>
<dbReference type="Pfam" id="PF02485">
    <property type="entry name" value="Branch"/>
    <property type="match status" value="1"/>
</dbReference>
<evidence type="ECO:0000256" key="10">
    <source>
        <dbReference type="ARBA" id="ARBA00038150"/>
    </source>
</evidence>
<comment type="caution">
    <text evidence="11">The sequence shown here is derived from an EMBL/GenBank/DDBJ whole genome shotgun (WGS) entry which is preliminary data.</text>
</comment>
<keyword evidence="9" id="KW-0325">Glycoprotein</keyword>
<name>A0A4E0RGM9_FASHE</name>
<reference evidence="11" key="1">
    <citation type="submission" date="2019-03" db="EMBL/GenBank/DDBJ databases">
        <title>Improved annotation for the trematode Fasciola hepatica.</title>
        <authorList>
            <person name="Choi Y.-J."/>
            <person name="Martin J."/>
            <person name="Mitreva M."/>
        </authorList>
    </citation>
    <scope>NUCLEOTIDE SEQUENCE [LARGE SCALE GENOMIC DNA]</scope>
</reference>
<sequence length="411" mass="48340">MTTPPYAVVGKLLMIKIRLKLFRMKFVQTFLSALAVLLLLLCFYQAKKLFKWGQFRLLLPYRTAPIDCSLSYGNFIISHSSAHQPEEIEFPLAFSLVVHTDSDRVLRLFRAIYRPHNYYCIHIDRKSAPTFVEEIERLQQCTQLSHNVYFVELSDRIDVRWGRISVLDADLACARILLNRAPNRWKYWINLTGQEFPLRTNWELVRALRLLNGSNLVESIYKRRNIDRFPPRKRTPFNFTWHKGSVHIAVRHEFVHYMFNNPKGEQLYQMLREHEINTGKGTVPDETYYATLNHNPTVFPIPGAFTGVHEQHVTIPLARAKIWIDSNNQICGSGHWQRTICVFGLADLPFLFSQPHFFANKFLPNVEPLAYDILEWWYFSKVRNESMYGRLADSFNSTYYLLSPYAKQHLM</sequence>
<dbReference type="EMBL" id="JXXN02000659">
    <property type="protein sequence ID" value="THD26686.1"/>
    <property type="molecule type" value="Genomic_DNA"/>
</dbReference>
<evidence type="ECO:0000256" key="2">
    <source>
        <dbReference type="ARBA" id="ARBA00004922"/>
    </source>
</evidence>
<keyword evidence="4" id="KW-0808">Transferase</keyword>
<evidence type="ECO:0000256" key="1">
    <source>
        <dbReference type="ARBA" id="ARBA00004606"/>
    </source>
</evidence>
<organism evidence="11 12">
    <name type="scientific">Fasciola hepatica</name>
    <name type="common">Liver fluke</name>
    <dbReference type="NCBI Taxonomy" id="6192"/>
    <lineage>
        <taxon>Eukaryota</taxon>
        <taxon>Metazoa</taxon>
        <taxon>Spiralia</taxon>
        <taxon>Lophotrochozoa</taxon>
        <taxon>Platyhelminthes</taxon>
        <taxon>Trematoda</taxon>
        <taxon>Digenea</taxon>
        <taxon>Plagiorchiida</taxon>
        <taxon>Echinostomata</taxon>
        <taxon>Echinostomatoidea</taxon>
        <taxon>Fasciolidae</taxon>
        <taxon>Fasciola</taxon>
    </lineage>
</organism>
<evidence type="ECO:0000256" key="3">
    <source>
        <dbReference type="ARBA" id="ARBA00022676"/>
    </source>
</evidence>
<keyword evidence="3" id="KW-0328">Glycosyltransferase</keyword>
<evidence type="ECO:0000313" key="11">
    <source>
        <dbReference type="EMBL" id="THD26686.1"/>
    </source>
</evidence>
<keyword evidence="5" id="KW-0812">Transmembrane</keyword>
<dbReference type="InterPro" id="IPR003406">
    <property type="entry name" value="Glyco_trans_14"/>
</dbReference>
<dbReference type="AlphaFoldDB" id="A0A4E0RGM9"/>
<keyword evidence="12" id="KW-1185">Reference proteome</keyword>